<keyword evidence="1" id="KW-0723">Serine/threonine-protein kinase</keyword>
<keyword evidence="1" id="KW-0418">Kinase</keyword>
<evidence type="ECO:0000259" key="2">
    <source>
        <dbReference type="Pfam" id="PF13581"/>
    </source>
</evidence>
<keyword evidence="4" id="KW-1185">Reference proteome</keyword>
<dbReference type="GO" id="GO:0005524">
    <property type="term" value="F:ATP binding"/>
    <property type="evidence" value="ECO:0007669"/>
    <property type="project" value="UniProtKB-KW"/>
</dbReference>
<dbReference type="PANTHER" id="PTHR35526">
    <property type="entry name" value="ANTI-SIGMA-F FACTOR RSBW-RELATED"/>
    <property type="match status" value="1"/>
</dbReference>
<dbReference type="PANTHER" id="PTHR35526:SF3">
    <property type="entry name" value="ANTI-SIGMA-F FACTOR RSBW"/>
    <property type="match status" value="1"/>
</dbReference>
<dbReference type="Proteomes" id="UP000318126">
    <property type="component" value="Unassembled WGS sequence"/>
</dbReference>
<evidence type="ECO:0000313" key="3">
    <source>
        <dbReference type="EMBL" id="TRY15719.1"/>
    </source>
</evidence>
<keyword evidence="3" id="KW-0547">Nucleotide-binding</keyword>
<comment type="caution">
    <text evidence="3">The sequence shown here is derived from an EMBL/GenBank/DDBJ whole genome shotgun (WGS) entry which is preliminary data.</text>
</comment>
<accession>A0A553JTE7</accession>
<keyword evidence="3" id="KW-0067">ATP-binding</keyword>
<dbReference type="InterPro" id="IPR003594">
    <property type="entry name" value="HATPase_dom"/>
</dbReference>
<gene>
    <name evidence="3" type="ORF">FN961_04405</name>
</gene>
<sequence>MNSIKLNVRQSMLDDNLLCMKMDQFLEQNDVLSQQKFKVITCVMEALGNVVEHTTCQLEDIIIILHCDSNMITIDLSDNSPFPPLNEEAACPSPLSLSGRGLWIIQQWMDQVKFQSSATGTHLKLSLLRHE</sequence>
<dbReference type="EMBL" id="VKGK01000003">
    <property type="protein sequence ID" value="TRY15719.1"/>
    <property type="molecule type" value="Genomic_DNA"/>
</dbReference>
<dbReference type="Pfam" id="PF13581">
    <property type="entry name" value="HATPase_c_2"/>
    <property type="match status" value="1"/>
</dbReference>
<dbReference type="RefSeq" id="WP_143563330.1">
    <property type="nucleotide sequence ID" value="NZ_BMPL01000003.1"/>
</dbReference>
<keyword evidence="1" id="KW-0808">Transferase</keyword>
<dbReference type="SUPFAM" id="SSF55874">
    <property type="entry name" value="ATPase domain of HSP90 chaperone/DNA topoisomerase II/histidine kinase"/>
    <property type="match status" value="1"/>
</dbReference>
<reference evidence="4" key="1">
    <citation type="submission" date="2019-07" db="EMBL/GenBank/DDBJ databases">
        <title>Shewanella sp. YLB-08 draft genomic sequence.</title>
        <authorList>
            <person name="Yu L."/>
        </authorList>
    </citation>
    <scope>NUCLEOTIDE SEQUENCE [LARGE SCALE GENOMIC DNA]</scope>
    <source>
        <strain evidence="4">JCM 20706</strain>
    </source>
</reference>
<name>A0A553JTE7_SHEHA</name>
<protein>
    <submittedName>
        <fullName evidence="3">ATP-binding protein</fullName>
    </submittedName>
</protein>
<feature type="domain" description="Histidine kinase/HSP90-like ATPase" evidence="2">
    <location>
        <begin position="22"/>
        <end position="126"/>
    </location>
</feature>
<evidence type="ECO:0000313" key="4">
    <source>
        <dbReference type="Proteomes" id="UP000318126"/>
    </source>
</evidence>
<organism evidence="3 4">
    <name type="scientific">Shewanella hanedai</name>
    <name type="common">Alteromonas hanedai</name>
    <dbReference type="NCBI Taxonomy" id="25"/>
    <lineage>
        <taxon>Bacteria</taxon>
        <taxon>Pseudomonadati</taxon>
        <taxon>Pseudomonadota</taxon>
        <taxon>Gammaproteobacteria</taxon>
        <taxon>Alteromonadales</taxon>
        <taxon>Shewanellaceae</taxon>
        <taxon>Shewanella</taxon>
    </lineage>
</organism>
<dbReference type="Gene3D" id="3.30.565.10">
    <property type="entry name" value="Histidine kinase-like ATPase, C-terminal domain"/>
    <property type="match status" value="1"/>
</dbReference>
<dbReference type="CDD" id="cd16936">
    <property type="entry name" value="HATPase_RsbW-like"/>
    <property type="match status" value="1"/>
</dbReference>
<dbReference type="InterPro" id="IPR036890">
    <property type="entry name" value="HATPase_C_sf"/>
</dbReference>
<dbReference type="OrthoDB" id="6263707at2"/>
<evidence type="ECO:0000256" key="1">
    <source>
        <dbReference type="ARBA" id="ARBA00022527"/>
    </source>
</evidence>
<dbReference type="InterPro" id="IPR050267">
    <property type="entry name" value="Anti-sigma-factor_SerPK"/>
</dbReference>
<dbReference type="AlphaFoldDB" id="A0A553JTE7"/>
<proteinExistence type="predicted"/>
<dbReference type="GO" id="GO:0004674">
    <property type="term" value="F:protein serine/threonine kinase activity"/>
    <property type="evidence" value="ECO:0007669"/>
    <property type="project" value="UniProtKB-KW"/>
</dbReference>